<accession>A0A3P3WD24</accession>
<dbReference type="Proteomes" id="UP000275719">
    <property type="component" value="Unassembled WGS sequence"/>
</dbReference>
<protein>
    <submittedName>
        <fullName evidence="1">Uncharacterized protein</fullName>
    </submittedName>
</protein>
<evidence type="ECO:0000313" key="1">
    <source>
        <dbReference type="EMBL" id="RRJ92298.1"/>
    </source>
</evidence>
<keyword evidence="2" id="KW-1185">Reference proteome</keyword>
<evidence type="ECO:0000313" key="2">
    <source>
        <dbReference type="Proteomes" id="UP000275719"/>
    </source>
</evidence>
<comment type="caution">
    <text evidence="1">The sequence shown here is derived from an EMBL/GenBank/DDBJ whole genome shotgun (WGS) entry which is preliminary data.</text>
</comment>
<dbReference type="EMBL" id="RQVQ01000006">
    <property type="protein sequence ID" value="RRJ92298.1"/>
    <property type="molecule type" value="Genomic_DNA"/>
</dbReference>
<sequence length="160" mass="19251">MVCLENGKRLYRIPPSGVLKTQFKTNTGSVFLKSTENEKERTNEKYRTFNEKFEFYYVDENGNPIKKLNYPIYTSDREFIKPNDYNVFGVQVIIGQGNNEFYSFKKIILYKDTTDLNFIDYLEDKSLEKFYKIHYWDTFDVRKDSVPVGFNWDDYRKLVK</sequence>
<dbReference type="OrthoDB" id="980638at2"/>
<gene>
    <name evidence="1" type="ORF">EG240_03745</name>
</gene>
<proteinExistence type="predicted"/>
<reference evidence="1 2" key="1">
    <citation type="submission" date="2018-11" db="EMBL/GenBank/DDBJ databases">
        <title>Flavobacterium sp. nov., YIM 102701-2 draft genome.</title>
        <authorList>
            <person name="Li G."/>
            <person name="Jiang Y."/>
        </authorList>
    </citation>
    <scope>NUCLEOTIDE SEQUENCE [LARGE SCALE GENOMIC DNA]</scope>
    <source>
        <strain evidence="1 2">YIM 102701-2</strain>
    </source>
</reference>
<dbReference type="AlphaFoldDB" id="A0A3P3WD24"/>
<name>A0A3P3WD24_9FLAO</name>
<organism evidence="1 2">
    <name type="scientific">Paenimyroides tangerinum</name>
    <dbReference type="NCBI Taxonomy" id="2488728"/>
    <lineage>
        <taxon>Bacteria</taxon>
        <taxon>Pseudomonadati</taxon>
        <taxon>Bacteroidota</taxon>
        <taxon>Flavobacteriia</taxon>
        <taxon>Flavobacteriales</taxon>
        <taxon>Flavobacteriaceae</taxon>
        <taxon>Paenimyroides</taxon>
    </lineage>
</organism>
<dbReference type="RefSeq" id="WP_125017566.1">
    <property type="nucleotide sequence ID" value="NZ_RQVQ01000006.1"/>
</dbReference>